<dbReference type="Proteomes" id="UP000823388">
    <property type="component" value="Chromosome 8K"/>
</dbReference>
<reference evidence="1 2" key="1">
    <citation type="submission" date="2020-05" db="EMBL/GenBank/DDBJ databases">
        <title>WGS assembly of Panicum virgatum.</title>
        <authorList>
            <person name="Lovell J.T."/>
            <person name="Jenkins J."/>
            <person name="Shu S."/>
            <person name="Juenger T.E."/>
            <person name="Schmutz J."/>
        </authorList>
    </citation>
    <scope>NUCLEOTIDE SEQUENCE [LARGE SCALE GENOMIC DNA]</scope>
    <source>
        <strain evidence="2">cv. AP13</strain>
    </source>
</reference>
<evidence type="ECO:0000313" key="2">
    <source>
        <dbReference type="Proteomes" id="UP000823388"/>
    </source>
</evidence>
<protein>
    <submittedName>
        <fullName evidence="1">Uncharacterized protein</fullName>
    </submittedName>
</protein>
<keyword evidence="2" id="KW-1185">Reference proteome</keyword>
<gene>
    <name evidence="1" type="ORF">PVAP13_8KG215687</name>
</gene>
<evidence type="ECO:0000313" key="1">
    <source>
        <dbReference type="EMBL" id="KAG2562836.1"/>
    </source>
</evidence>
<dbReference type="AlphaFoldDB" id="A0A8T0PV77"/>
<sequence>MHLVAPLQRHGKALQRKGPVHPLTRKLLRRYLLVKKLQIAVVAVMVVQPPLIRTVAALCALRLWQEESSAWDLEPALTSICKLCSMVTSFWFQVVFKATS</sequence>
<comment type="caution">
    <text evidence="1">The sequence shown here is derived from an EMBL/GenBank/DDBJ whole genome shotgun (WGS) entry which is preliminary data.</text>
</comment>
<proteinExistence type="predicted"/>
<accession>A0A8T0PV77</accession>
<organism evidence="1 2">
    <name type="scientific">Panicum virgatum</name>
    <name type="common">Blackwell switchgrass</name>
    <dbReference type="NCBI Taxonomy" id="38727"/>
    <lineage>
        <taxon>Eukaryota</taxon>
        <taxon>Viridiplantae</taxon>
        <taxon>Streptophyta</taxon>
        <taxon>Embryophyta</taxon>
        <taxon>Tracheophyta</taxon>
        <taxon>Spermatophyta</taxon>
        <taxon>Magnoliopsida</taxon>
        <taxon>Liliopsida</taxon>
        <taxon>Poales</taxon>
        <taxon>Poaceae</taxon>
        <taxon>PACMAD clade</taxon>
        <taxon>Panicoideae</taxon>
        <taxon>Panicodae</taxon>
        <taxon>Paniceae</taxon>
        <taxon>Panicinae</taxon>
        <taxon>Panicum</taxon>
        <taxon>Panicum sect. Hiantes</taxon>
    </lineage>
</organism>
<name>A0A8T0PV77_PANVG</name>
<dbReference type="EMBL" id="CM029051">
    <property type="protein sequence ID" value="KAG2562836.1"/>
    <property type="molecule type" value="Genomic_DNA"/>
</dbReference>